<sequence>MKKRLYKNDEASFERFSNSKRKVSFRQFADEIYNAVDIAAWDGLVECVLVYENESFIYVMAEGKFPYSYYVDNHSVCQSNKLEVVERTLFSWIIEEYDLPSSLD</sequence>
<protein>
    <submittedName>
        <fullName evidence="1">Uncharacterized protein</fullName>
    </submittedName>
</protein>
<proteinExistence type="predicted"/>
<evidence type="ECO:0000313" key="2">
    <source>
        <dbReference type="Proteomes" id="UP000199421"/>
    </source>
</evidence>
<dbReference type="Proteomes" id="UP000199421">
    <property type="component" value="Unassembled WGS sequence"/>
</dbReference>
<reference evidence="2" key="1">
    <citation type="submission" date="2016-10" db="EMBL/GenBank/DDBJ databases">
        <authorList>
            <person name="Varghese N."/>
            <person name="Submissions S."/>
        </authorList>
    </citation>
    <scope>NUCLEOTIDE SEQUENCE [LARGE SCALE GENOMIC DNA]</scope>
    <source>
        <strain evidence="2">DSM 18733</strain>
    </source>
</reference>
<gene>
    <name evidence="1" type="ORF">SAMN05661044_00658</name>
</gene>
<dbReference type="STRING" id="407022.SAMN05661044_00658"/>
<keyword evidence="2" id="KW-1185">Reference proteome</keyword>
<accession>A0A1H7IEI2</accession>
<dbReference type="AlphaFoldDB" id="A0A1H7IEI2"/>
<evidence type="ECO:0000313" key="1">
    <source>
        <dbReference type="EMBL" id="SEK60262.1"/>
    </source>
</evidence>
<dbReference type="EMBL" id="FOAF01000001">
    <property type="protein sequence ID" value="SEK60262.1"/>
    <property type="molecule type" value="Genomic_DNA"/>
</dbReference>
<dbReference type="RefSeq" id="WP_093318278.1">
    <property type="nucleotide sequence ID" value="NZ_FOAF01000001.1"/>
</dbReference>
<organism evidence="1 2">
    <name type="scientific">Olivibacter domesticus</name>
    <name type="common">Pseudosphingobacterium domesticum</name>
    <dbReference type="NCBI Taxonomy" id="407022"/>
    <lineage>
        <taxon>Bacteria</taxon>
        <taxon>Pseudomonadati</taxon>
        <taxon>Bacteroidota</taxon>
        <taxon>Sphingobacteriia</taxon>
        <taxon>Sphingobacteriales</taxon>
        <taxon>Sphingobacteriaceae</taxon>
        <taxon>Olivibacter</taxon>
    </lineage>
</organism>
<name>A0A1H7IEI2_OLID1</name>